<reference evidence="1 2" key="1">
    <citation type="journal article" date="2018" name="Nat. Ecol. Evol.">
        <title>Pezizomycetes genomes reveal the molecular basis of ectomycorrhizal truffle lifestyle.</title>
        <authorList>
            <person name="Murat C."/>
            <person name="Payen T."/>
            <person name="Noel B."/>
            <person name="Kuo A."/>
            <person name="Morin E."/>
            <person name="Chen J."/>
            <person name="Kohler A."/>
            <person name="Krizsan K."/>
            <person name="Balestrini R."/>
            <person name="Da Silva C."/>
            <person name="Montanini B."/>
            <person name="Hainaut M."/>
            <person name="Levati E."/>
            <person name="Barry K.W."/>
            <person name="Belfiori B."/>
            <person name="Cichocki N."/>
            <person name="Clum A."/>
            <person name="Dockter R.B."/>
            <person name="Fauchery L."/>
            <person name="Guy J."/>
            <person name="Iotti M."/>
            <person name="Le Tacon F."/>
            <person name="Lindquist E.A."/>
            <person name="Lipzen A."/>
            <person name="Malagnac F."/>
            <person name="Mello A."/>
            <person name="Molinier V."/>
            <person name="Miyauchi S."/>
            <person name="Poulain J."/>
            <person name="Riccioni C."/>
            <person name="Rubini A."/>
            <person name="Sitrit Y."/>
            <person name="Splivallo R."/>
            <person name="Traeger S."/>
            <person name="Wang M."/>
            <person name="Zifcakova L."/>
            <person name="Wipf D."/>
            <person name="Zambonelli A."/>
            <person name="Paolocci F."/>
            <person name="Nowrousian M."/>
            <person name="Ottonello S."/>
            <person name="Baldrian P."/>
            <person name="Spatafora J.W."/>
            <person name="Henrissat B."/>
            <person name="Nagy L.G."/>
            <person name="Aury J.M."/>
            <person name="Wincker P."/>
            <person name="Grigoriev I.V."/>
            <person name="Bonfante P."/>
            <person name="Martin F.M."/>
        </authorList>
    </citation>
    <scope>NUCLEOTIDE SEQUENCE [LARGE SCALE GENOMIC DNA]</scope>
    <source>
        <strain evidence="1 2">120613-1</strain>
    </source>
</reference>
<organism evidence="1 2">
    <name type="scientific">Choiromyces venosus 120613-1</name>
    <dbReference type="NCBI Taxonomy" id="1336337"/>
    <lineage>
        <taxon>Eukaryota</taxon>
        <taxon>Fungi</taxon>
        <taxon>Dikarya</taxon>
        <taxon>Ascomycota</taxon>
        <taxon>Pezizomycotina</taxon>
        <taxon>Pezizomycetes</taxon>
        <taxon>Pezizales</taxon>
        <taxon>Tuberaceae</taxon>
        <taxon>Choiromyces</taxon>
    </lineage>
</organism>
<protein>
    <submittedName>
        <fullName evidence="1">Uncharacterized protein</fullName>
    </submittedName>
</protein>
<dbReference type="STRING" id="1336337.A0A3N4IT40"/>
<dbReference type="OrthoDB" id="9978204at2759"/>
<evidence type="ECO:0000313" key="1">
    <source>
        <dbReference type="EMBL" id="RPA88976.1"/>
    </source>
</evidence>
<dbReference type="Proteomes" id="UP000276215">
    <property type="component" value="Unassembled WGS sequence"/>
</dbReference>
<accession>A0A3N4IT40</accession>
<gene>
    <name evidence="1" type="ORF">L873DRAFT_1832125</name>
</gene>
<name>A0A3N4IT40_9PEZI</name>
<dbReference type="Pfam" id="PF15892">
    <property type="entry name" value="BNR_4"/>
    <property type="match status" value="1"/>
</dbReference>
<proteinExistence type="predicted"/>
<dbReference type="EMBL" id="ML120629">
    <property type="protein sequence ID" value="RPA88976.1"/>
    <property type="molecule type" value="Genomic_DNA"/>
</dbReference>
<sequence>MTTASTILGKRFVVVCAPAKLLLLHWLRCIALLRLSWSSGNLSFYRYYKLVPYSLLLSAGSGANHHDVPFHYRVSVQGLATNPTSFTRSTLLFGTTLNSLPGASGTRTPVTYPRFEATDNDLFFEFRIGASGAGDSWLYLYSSTSHSRSQVGRYLQGNNNNAYINGKIETSRTWRETPDVVTNRDLGYAHSTDKGKTWRSNRRHTEQCFGLCRGILNQEGQVSDPPEWETTDGTYRWYHYWRSSTALTALTATGLRGKLAIAPTGDLIALIPSNSNTALSIFYSTAAGSFKGWKRLWTATGFDTEPLYGKARLRDHNVLSVFVRTYEPYPARRFAGY</sequence>
<evidence type="ECO:0000313" key="2">
    <source>
        <dbReference type="Proteomes" id="UP000276215"/>
    </source>
</evidence>
<keyword evidence="2" id="KW-1185">Reference proteome</keyword>
<dbReference type="AlphaFoldDB" id="A0A3N4IT40"/>